<dbReference type="AlphaFoldDB" id="A0A4R3LB24"/>
<accession>A0A4R3LB24</accession>
<gene>
    <name evidence="3" type="ORF">EDD58_103133</name>
</gene>
<feature type="transmembrane region" description="Helical" evidence="1">
    <location>
        <begin position="42"/>
        <end position="67"/>
    </location>
</feature>
<dbReference type="Proteomes" id="UP000294937">
    <property type="component" value="Unassembled WGS sequence"/>
</dbReference>
<evidence type="ECO:0000256" key="1">
    <source>
        <dbReference type="SAM" id="Phobius"/>
    </source>
</evidence>
<evidence type="ECO:0000259" key="2">
    <source>
        <dbReference type="Pfam" id="PF13548"/>
    </source>
</evidence>
<sequence>MELLLATLMGVGLSAACGFRVFVPFLVISIGAKAEFIELGEGFQWMTTNVALITFAVATLLEVFSYFIPWVDQALDTIATPTAVVAGSVISASLITDMNPLLTWVLAAIVGGGTATSTQLLTASARGVSTVSTGGLGNPVVSLIENISSMIISVLAILMPILTGVLIIIMLFILYKLIQSFRKKMRRAV</sequence>
<evidence type="ECO:0000313" key="3">
    <source>
        <dbReference type="EMBL" id="TCS94716.1"/>
    </source>
</evidence>
<dbReference type="EMBL" id="SMAG01000003">
    <property type="protein sequence ID" value="TCS94716.1"/>
    <property type="molecule type" value="Genomic_DNA"/>
</dbReference>
<dbReference type="OrthoDB" id="288613at2"/>
<keyword evidence="1" id="KW-0472">Membrane</keyword>
<feature type="transmembrane region" description="Helical" evidence="1">
    <location>
        <begin position="150"/>
        <end position="178"/>
    </location>
</feature>
<dbReference type="InterPro" id="IPR025196">
    <property type="entry name" value="DUF4126"/>
</dbReference>
<feature type="transmembrane region" description="Helical" evidence="1">
    <location>
        <begin position="74"/>
        <end position="95"/>
    </location>
</feature>
<proteinExistence type="predicted"/>
<name>A0A4R3LB24_9BACL</name>
<dbReference type="Pfam" id="PF13548">
    <property type="entry name" value="DUF4126"/>
    <property type="match status" value="1"/>
</dbReference>
<protein>
    <submittedName>
        <fullName evidence="3">Uncharacterized protein DUF4126</fullName>
    </submittedName>
</protein>
<feature type="domain" description="DUF4126" evidence="2">
    <location>
        <begin position="8"/>
        <end position="178"/>
    </location>
</feature>
<dbReference type="RefSeq" id="WP_131924107.1">
    <property type="nucleotide sequence ID" value="NZ_SMAG01000003.1"/>
</dbReference>
<evidence type="ECO:0000313" key="4">
    <source>
        <dbReference type="Proteomes" id="UP000294937"/>
    </source>
</evidence>
<keyword evidence="1" id="KW-1133">Transmembrane helix</keyword>
<organism evidence="3 4">
    <name type="scientific">Hazenella coriacea</name>
    <dbReference type="NCBI Taxonomy" id="1179467"/>
    <lineage>
        <taxon>Bacteria</taxon>
        <taxon>Bacillati</taxon>
        <taxon>Bacillota</taxon>
        <taxon>Bacilli</taxon>
        <taxon>Bacillales</taxon>
        <taxon>Thermoactinomycetaceae</taxon>
        <taxon>Hazenella</taxon>
    </lineage>
</organism>
<comment type="caution">
    <text evidence="3">The sequence shown here is derived from an EMBL/GenBank/DDBJ whole genome shotgun (WGS) entry which is preliminary data.</text>
</comment>
<keyword evidence="4" id="KW-1185">Reference proteome</keyword>
<reference evidence="3 4" key="1">
    <citation type="submission" date="2019-03" db="EMBL/GenBank/DDBJ databases">
        <title>Genomic Encyclopedia of Type Strains, Phase IV (KMG-IV): sequencing the most valuable type-strain genomes for metagenomic binning, comparative biology and taxonomic classification.</title>
        <authorList>
            <person name="Goeker M."/>
        </authorList>
    </citation>
    <scope>NUCLEOTIDE SEQUENCE [LARGE SCALE GENOMIC DNA]</scope>
    <source>
        <strain evidence="3 4">DSM 45707</strain>
    </source>
</reference>
<keyword evidence="1" id="KW-0812">Transmembrane</keyword>